<dbReference type="InterPro" id="IPR052345">
    <property type="entry name" value="Rad_response_metalloprotease"/>
</dbReference>
<dbReference type="InterPro" id="IPR010982">
    <property type="entry name" value="Lambda_DNA-bd_dom_sf"/>
</dbReference>
<dbReference type="CDD" id="cd00093">
    <property type="entry name" value="HTH_XRE"/>
    <property type="match status" value="1"/>
</dbReference>
<dbReference type="AlphaFoldDB" id="A0A919T5A0"/>
<dbReference type="SUPFAM" id="SSF47413">
    <property type="entry name" value="lambda repressor-like DNA-binding domains"/>
    <property type="match status" value="1"/>
</dbReference>
<evidence type="ECO:0000313" key="4">
    <source>
        <dbReference type="Proteomes" id="UP000680865"/>
    </source>
</evidence>
<dbReference type="PANTHER" id="PTHR43236:SF1">
    <property type="entry name" value="BLL7220 PROTEIN"/>
    <property type="match status" value="1"/>
</dbReference>
<evidence type="ECO:0000259" key="2">
    <source>
        <dbReference type="PROSITE" id="PS50943"/>
    </source>
</evidence>
<dbReference type="Pfam" id="PF06114">
    <property type="entry name" value="Peptidase_M78"/>
    <property type="match status" value="1"/>
</dbReference>
<organism evidence="3 4">
    <name type="scientific">Winogradskya consettensis</name>
    <dbReference type="NCBI Taxonomy" id="113560"/>
    <lineage>
        <taxon>Bacteria</taxon>
        <taxon>Bacillati</taxon>
        <taxon>Actinomycetota</taxon>
        <taxon>Actinomycetes</taxon>
        <taxon>Micromonosporales</taxon>
        <taxon>Micromonosporaceae</taxon>
        <taxon>Winogradskya</taxon>
    </lineage>
</organism>
<dbReference type="GO" id="GO:0003677">
    <property type="term" value="F:DNA binding"/>
    <property type="evidence" value="ECO:0007669"/>
    <property type="project" value="InterPro"/>
</dbReference>
<dbReference type="InterPro" id="IPR010359">
    <property type="entry name" value="IrrE_HExxH"/>
</dbReference>
<proteinExistence type="inferred from homology"/>
<protein>
    <submittedName>
        <fullName evidence="3">Transcriptional regulator</fullName>
    </submittedName>
</protein>
<comment type="caution">
    <text evidence="3">The sequence shown here is derived from an EMBL/GenBank/DDBJ whole genome shotgun (WGS) entry which is preliminary data.</text>
</comment>
<dbReference type="EMBL" id="BOQP01000071">
    <property type="protein sequence ID" value="GIM84814.1"/>
    <property type="molecule type" value="Genomic_DNA"/>
</dbReference>
<dbReference type="Gene3D" id="1.10.10.2910">
    <property type="match status" value="1"/>
</dbReference>
<evidence type="ECO:0000256" key="1">
    <source>
        <dbReference type="ARBA" id="ARBA00007227"/>
    </source>
</evidence>
<evidence type="ECO:0000313" key="3">
    <source>
        <dbReference type="EMBL" id="GIM84814.1"/>
    </source>
</evidence>
<gene>
    <name evidence="3" type="ORF">Aco04nite_93290</name>
</gene>
<dbReference type="Proteomes" id="UP000680865">
    <property type="component" value="Unassembled WGS sequence"/>
</dbReference>
<dbReference type="Pfam" id="PF01381">
    <property type="entry name" value="HTH_3"/>
    <property type="match status" value="1"/>
</dbReference>
<feature type="domain" description="HTH cro/C1-type" evidence="2">
    <location>
        <begin position="21"/>
        <end position="73"/>
    </location>
</feature>
<reference evidence="3" key="1">
    <citation type="submission" date="2021-03" db="EMBL/GenBank/DDBJ databases">
        <title>Whole genome shotgun sequence of Actinoplanes consettensis NBRC 14913.</title>
        <authorList>
            <person name="Komaki H."/>
            <person name="Tamura T."/>
        </authorList>
    </citation>
    <scope>NUCLEOTIDE SEQUENCE</scope>
    <source>
        <strain evidence="3">NBRC 14913</strain>
    </source>
</reference>
<dbReference type="Gene3D" id="1.10.260.40">
    <property type="entry name" value="lambda repressor-like DNA-binding domains"/>
    <property type="match status" value="1"/>
</dbReference>
<dbReference type="SMART" id="SM00530">
    <property type="entry name" value="HTH_XRE"/>
    <property type="match status" value="1"/>
</dbReference>
<dbReference type="InterPro" id="IPR001387">
    <property type="entry name" value="Cro/C1-type_HTH"/>
</dbReference>
<dbReference type="PANTHER" id="PTHR43236">
    <property type="entry name" value="ANTITOXIN HIGA1"/>
    <property type="match status" value="1"/>
</dbReference>
<comment type="similarity">
    <text evidence="1">Belongs to the short-chain fatty acyl-CoA assimilation regulator (ScfR) family.</text>
</comment>
<keyword evidence="4" id="KW-1185">Reference proteome</keyword>
<sequence length="397" mass="44489">MTTPEGLWTDQIDESFNPSRLKLARERRGLTKQQLADLCGVSRRTVTSWETGDTESPPAEAISDVLGFPRAFFFEDDISAVDKAAVSFRALSTVSAYKVERVLAMAKLASLISRWMDRHYKTPAPQVPDFTEAEPRERDRVAWPVAAAESLRAEWALGPKPVKNMLGLVERHGVRVFSLPGSDREVDAFSYWEAGRPFIFLNVDRSAERMRFDLAHELGHLVLHRGVFTKRERRFELEANDFASAFLVPEDSLRMQVVGRPSLDDLFTLKSHWRVSAVAMAYRLHQLGFVSEWIYRTWMIELTQRGYRAGEPAGRDPESSVLLKQLFELAREDGWTPRKIAADLCLPEDELGSIVFGLTMRVVDGGGETGPAVTGHLHAVDGAAAGRGAHGKLRAVR</sequence>
<name>A0A919T5A0_9ACTN</name>
<accession>A0A919T5A0</accession>
<dbReference type="PROSITE" id="PS50943">
    <property type="entry name" value="HTH_CROC1"/>
    <property type="match status" value="1"/>
</dbReference>